<name>A0A066WVB3_9FLAO</name>
<organism evidence="2 3">
    <name type="scientific">Flavobacterium seoulense</name>
    <dbReference type="NCBI Taxonomy" id="1492738"/>
    <lineage>
        <taxon>Bacteria</taxon>
        <taxon>Pseudomonadati</taxon>
        <taxon>Bacteroidota</taxon>
        <taxon>Flavobacteriia</taxon>
        <taxon>Flavobacteriales</taxon>
        <taxon>Flavobacteriaceae</taxon>
        <taxon>Flavobacterium</taxon>
    </lineage>
</organism>
<evidence type="ECO:0000313" key="3">
    <source>
        <dbReference type="Proteomes" id="UP000027064"/>
    </source>
</evidence>
<dbReference type="InterPro" id="IPR027829">
    <property type="entry name" value="DUF4625"/>
</dbReference>
<dbReference type="AlphaFoldDB" id="A0A066WVB3"/>
<dbReference type="Pfam" id="PF15418">
    <property type="entry name" value="DUF4625"/>
    <property type="match status" value="1"/>
</dbReference>
<evidence type="ECO:0000313" key="2">
    <source>
        <dbReference type="EMBL" id="KDN56538.1"/>
    </source>
</evidence>
<accession>A0A066WVB3</accession>
<sequence length="318" mass="36099">MKNNFFKLICLFTLSLFVLSCSNDDEQQAQKPTIDKIELGLGNNEIGIIGQDFHFNAEIKAGDKIKNVEIKINQIITETYSKAWSHQIIWEQYAGVKNAVVHKHFDIPADAAEGKYSFLIVVTDQNGTKIEEKRTLNIYAPENLPLDLKFDFGIDAVDSNFNNIRIMYSLGNIYHNGFYKSDEAINENEFLAPIVSVAAIKGDGRMYCLIINKKHNHKPETIASIDFSKAIVADFWEHKNLAESRAGSNMYNFATNPLTIIYPSIRIGAASDKNFPSPSPIINLKKWESGQYYVGFIYHNTTYNMTVFHYGEITVKMN</sequence>
<keyword evidence="1" id="KW-0732">Signal</keyword>
<feature type="signal peptide" evidence="1">
    <location>
        <begin position="1"/>
        <end position="23"/>
    </location>
</feature>
<gene>
    <name evidence="2" type="ORF">FEM21_00410</name>
</gene>
<evidence type="ECO:0000256" key="1">
    <source>
        <dbReference type="SAM" id="SignalP"/>
    </source>
</evidence>
<protein>
    <recommendedName>
        <fullName evidence="4">DUF4625 domain-containing protein</fullName>
    </recommendedName>
</protein>
<keyword evidence="3" id="KW-1185">Reference proteome</keyword>
<feature type="chain" id="PRO_5001629458" description="DUF4625 domain-containing protein" evidence="1">
    <location>
        <begin position="24"/>
        <end position="318"/>
    </location>
</feature>
<dbReference type="OrthoDB" id="978436at2"/>
<proteinExistence type="predicted"/>
<dbReference type="EMBL" id="JNCA01000001">
    <property type="protein sequence ID" value="KDN56538.1"/>
    <property type="molecule type" value="Genomic_DNA"/>
</dbReference>
<dbReference type="Proteomes" id="UP000027064">
    <property type="component" value="Unassembled WGS sequence"/>
</dbReference>
<dbReference type="eggNOG" id="ENOG502ZBC8">
    <property type="taxonomic scope" value="Bacteria"/>
</dbReference>
<dbReference type="STRING" id="1492738.FEM21_00410"/>
<dbReference type="PROSITE" id="PS51257">
    <property type="entry name" value="PROKAR_LIPOPROTEIN"/>
    <property type="match status" value="1"/>
</dbReference>
<dbReference type="PATRIC" id="fig|1492738.3.peg.41"/>
<dbReference type="RefSeq" id="WP_051627412.1">
    <property type="nucleotide sequence ID" value="NZ_JNCA01000001.1"/>
</dbReference>
<reference evidence="2 3" key="1">
    <citation type="submission" date="2014-05" db="EMBL/GenBank/DDBJ databases">
        <title>Genome Sequence of Flavobacterium sp. EM1321.</title>
        <authorList>
            <person name="Shin S.-K."/>
            <person name="Yi H."/>
        </authorList>
    </citation>
    <scope>NUCLEOTIDE SEQUENCE [LARGE SCALE GENOMIC DNA]</scope>
    <source>
        <strain evidence="2 3">EM1321</strain>
    </source>
</reference>
<comment type="caution">
    <text evidence="2">The sequence shown here is derived from an EMBL/GenBank/DDBJ whole genome shotgun (WGS) entry which is preliminary data.</text>
</comment>
<evidence type="ECO:0008006" key="4">
    <source>
        <dbReference type="Google" id="ProtNLM"/>
    </source>
</evidence>